<organism evidence="4 5">
    <name type="scientific">Variovorax ginsengisoli</name>
    <dbReference type="NCBI Taxonomy" id="363844"/>
    <lineage>
        <taxon>Bacteria</taxon>
        <taxon>Pseudomonadati</taxon>
        <taxon>Pseudomonadota</taxon>
        <taxon>Betaproteobacteria</taxon>
        <taxon>Burkholderiales</taxon>
        <taxon>Comamonadaceae</taxon>
        <taxon>Variovorax</taxon>
    </lineage>
</organism>
<keyword evidence="5" id="KW-1185">Reference proteome</keyword>
<dbReference type="InterPro" id="IPR006283">
    <property type="entry name" value="ThiL-like"/>
</dbReference>
<dbReference type="Gene3D" id="3.90.650.10">
    <property type="entry name" value="PurM-like C-terminal domain"/>
    <property type="match status" value="1"/>
</dbReference>
<evidence type="ECO:0000313" key="4">
    <source>
        <dbReference type="EMBL" id="MDO1537401.1"/>
    </source>
</evidence>
<evidence type="ECO:0000313" key="5">
    <source>
        <dbReference type="Proteomes" id="UP001169027"/>
    </source>
</evidence>
<evidence type="ECO:0000259" key="2">
    <source>
        <dbReference type="Pfam" id="PF00586"/>
    </source>
</evidence>
<sequence>MSLSELSAALRASRGFAHKRDISDVVSALGRALPNGSADLGQAVPVGDDCAALPDGQGGYLLFAIEGLVEDFIVRMPWFAGYCGVMVNVSDIYAMGGRPVAVVNALWSAGMDPADQMLKGMAAAASRYGVPIVGGHSNNRSERPQLAVSILGRAKRLLTSFDARPGDSLLMAIDLRGAYEEPFPYWNASTSAPPDRLCGDLELLPQLAEDGLCDAAKDISMAGAVGTALMLLECSGVGATIDVDAIPRPNGAPLPRWLGAFPSFGFVLSVRPSHAAEVKRRFTARDIDCAVVGQVDDTRQLVLRRDSDHELLWDLNDDVFIREAAVAQGLHA</sequence>
<dbReference type="PIRSF" id="PIRSF036540">
    <property type="entry name" value="UCP036540_AIR"/>
    <property type="match status" value="1"/>
</dbReference>
<feature type="domain" description="PurM-like N-terminal" evidence="2">
    <location>
        <begin position="47"/>
        <end position="153"/>
    </location>
</feature>
<proteinExistence type="predicted"/>
<feature type="domain" description="PurM-like C-terminal" evidence="3">
    <location>
        <begin position="202"/>
        <end position="303"/>
    </location>
</feature>
<dbReference type="Pfam" id="PF00586">
    <property type="entry name" value="AIRS"/>
    <property type="match status" value="1"/>
</dbReference>
<dbReference type="InterPro" id="IPR036921">
    <property type="entry name" value="PurM-like_N_sf"/>
</dbReference>
<name>A0ABT8SEQ6_9BURK</name>
<dbReference type="InterPro" id="IPR016188">
    <property type="entry name" value="PurM-like_N"/>
</dbReference>
<gene>
    <name evidence="4" type="ORF">Q2T77_34645</name>
</gene>
<dbReference type="PANTHER" id="PTHR30270:SF0">
    <property type="entry name" value="THIAMINE-MONOPHOSPHATE KINASE"/>
    <property type="match status" value="1"/>
</dbReference>
<dbReference type="RefSeq" id="WP_301815799.1">
    <property type="nucleotide sequence ID" value="NZ_JAUJZH010000040.1"/>
</dbReference>
<dbReference type="Pfam" id="PF02769">
    <property type="entry name" value="AIRS_C"/>
    <property type="match status" value="1"/>
</dbReference>
<evidence type="ECO:0000256" key="1">
    <source>
        <dbReference type="ARBA" id="ARBA00022977"/>
    </source>
</evidence>
<dbReference type="CDD" id="cd02192">
    <property type="entry name" value="PurM-like3"/>
    <property type="match status" value="1"/>
</dbReference>
<dbReference type="SUPFAM" id="SSF55326">
    <property type="entry name" value="PurM N-terminal domain-like"/>
    <property type="match status" value="1"/>
</dbReference>
<dbReference type="Gene3D" id="3.30.1330.10">
    <property type="entry name" value="PurM-like, N-terminal domain"/>
    <property type="match status" value="1"/>
</dbReference>
<dbReference type="InterPro" id="IPR011413">
    <property type="entry name" value="UCP036540_AIR"/>
</dbReference>
<comment type="caution">
    <text evidence="4">The sequence shown here is derived from an EMBL/GenBank/DDBJ whole genome shotgun (WGS) entry which is preliminary data.</text>
</comment>
<dbReference type="InterPro" id="IPR024030">
    <property type="entry name" value="AIR_synthase-rel_sll0787"/>
</dbReference>
<accession>A0ABT8SEQ6</accession>
<dbReference type="NCBIfam" id="TIGR04049">
    <property type="entry name" value="AIR_rel_sll0787"/>
    <property type="match status" value="1"/>
</dbReference>
<dbReference type="EMBL" id="JAUKVY010000040">
    <property type="protein sequence ID" value="MDO1537401.1"/>
    <property type="molecule type" value="Genomic_DNA"/>
</dbReference>
<dbReference type="Proteomes" id="UP001169027">
    <property type="component" value="Unassembled WGS sequence"/>
</dbReference>
<dbReference type="InterPro" id="IPR036676">
    <property type="entry name" value="PurM-like_C_sf"/>
</dbReference>
<dbReference type="SUPFAM" id="SSF56042">
    <property type="entry name" value="PurM C-terminal domain-like"/>
    <property type="match status" value="1"/>
</dbReference>
<evidence type="ECO:0000259" key="3">
    <source>
        <dbReference type="Pfam" id="PF02769"/>
    </source>
</evidence>
<reference evidence="4" key="1">
    <citation type="submission" date="2023-06" db="EMBL/GenBank/DDBJ databases">
        <authorList>
            <person name="Jiang Y."/>
            <person name="Liu Q."/>
        </authorList>
    </citation>
    <scope>NUCLEOTIDE SEQUENCE</scope>
    <source>
        <strain evidence="4">CGMCC 1.12090</strain>
    </source>
</reference>
<protein>
    <submittedName>
        <fullName evidence="4">Sll0787 family AIR synthase-like protein</fullName>
    </submittedName>
</protein>
<dbReference type="PANTHER" id="PTHR30270">
    <property type="entry name" value="THIAMINE-MONOPHOSPHATE KINASE"/>
    <property type="match status" value="1"/>
</dbReference>
<dbReference type="InterPro" id="IPR010918">
    <property type="entry name" value="PurM-like_C_dom"/>
</dbReference>
<keyword evidence="1" id="KW-0784">Thiamine biosynthesis</keyword>